<keyword evidence="2" id="KW-1185">Reference proteome</keyword>
<dbReference type="InterPro" id="IPR052042">
    <property type="entry name" value="Tail_sheath_structural"/>
</dbReference>
<protein>
    <submittedName>
        <fullName evidence="1">Phage tail sheath family protein</fullName>
    </submittedName>
</protein>
<sequence length="670" mass="69509">MAPATSAPLPALGAPGVYLAPDAAGRPPLPVRMDVCAFVGVAPRGPAWERADGPAVDRARSVAVPVQSWQEYEEVFGGYAGPGLLPHAVAAFFAQGGSRAYIVRIVPREPVPTQDAQVPPARAVLTFASGVTDGNGAALRLQARNEGRWGALLTATLTFGVVAMPVPGLDGRTLVLTPGTTVTAGSLLRLRPRGGTDELRLVTGVMRRPARAGTGWELLAALDAPVTGPLERAEEVTAVLDVVDGDPGRARSERFTDLGLTSGHPRWLGAALSTGSRLVEPMPSTEAVLPADSRLAPALATVTTCGTDRYVFLTPEDFFGAPLADPEAPPGGLDALRDLPDCATVVVPDLYAPAEPPAAESVSTPATLAGADFAPCVPVPGSGPTRRPPTDLPGLRCDPLDRGERAVVVALQQRVVAFAERENMVALLDVPPGLRPRDVLSWRSAFDSSYAAAYHGWPRVPDPRVNRLVTVAPAPYAAGTLAAAEHARGTPFGPAQAPLAGVVDVAEGPGRRTGSGPADPEALGTLHRAGINVCVLGRSGARITAARTLARDPASGQLTARRTVSYLERTLEQQLAWAAFEPNDALLRDRVRVAVEHLLLDLFAAGAFAGGSPADSFFVRVPAAGTAAGTATGGADLLCEIGVAPGTPLEFLVVRVLRMDDGTLRTEGGR</sequence>
<dbReference type="EMBL" id="JAGPNL010000002">
    <property type="protein sequence ID" value="MBQ0826636.1"/>
    <property type="molecule type" value="Genomic_DNA"/>
</dbReference>
<comment type="caution">
    <text evidence="1">The sequence shown here is derived from an EMBL/GenBank/DDBJ whole genome shotgun (WGS) entry which is preliminary data.</text>
</comment>
<accession>A0A940XE80</accession>
<dbReference type="PANTHER" id="PTHR35861:SF1">
    <property type="entry name" value="PHAGE TAIL SHEATH PROTEIN"/>
    <property type="match status" value="1"/>
</dbReference>
<dbReference type="Proteomes" id="UP000677875">
    <property type="component" value="Unassembled WGS sequence"/>
</dbReference>
<reference evidence="1" key="1">
    <citation type="submission" date="2021-04" db="EMBL/GenBank/DDBJ databases">
        <title>Genome seq and assembly of Streptomyces sp. RG38.</title>
        <authorList>
            <person name="Chhetri G."/>
        </authorList>
    </citation>
    <scope>NUCLEOTIDE SEQUENCE</scope>
    <source>
        <strain evidence="1">RG38</strain>
    </source>
</reference>
<dbReference type="PANTHER" id="PTHR35861">
    <property type="match status" value="1"/>
</dbReference>
<dbReference type="AlphaFoldDB" id="A0A940XE80"/>
<evidence type="ECO:0000313" key="1">
    <source>
        <dbReference type="EMBL" id="MBQ0826636.1"/>
    </source>
</evidence>
<proteinExistence type="predicted"/>
<gene>
    <name evidence="1" type="ORF">J5Y05_08955</name>
</gene>
<organism evidence="1 2">
    <name type="scientific">Streptomyces tagetis</name>
    <dbReference type="NCBI Taxonomy" id="2820809"/>
    <lineage>
        <taxon>Bacteria</taxon>
        <taxon>Bacillati</taxon>
        <taxon>Actinomycetota</taxon>
        <taxon>Actinomycetes</taxon>
        <taxon>Kitasatosporales</taxon>
        <taxon>Streptomycetaceae</taxon>
        <taxon>Streptomyces</taxon>
    </lineage>
</organism>
<evidence type="ECO:0000313" key="2">
    <source>
        <dbReference type="Proteomes" id="UP000677875"/>
    </source>
</evidence>
<name>A0A940XE80_9ACTN</name>
<dbReference type="Gene3D" id="3.40.50.11780">
    <property type="match status" value="2"/>
</dbReference>
<dbReference type="RefSeq" id="WP_210870102.1">
    <property type="nucleotide sequence ID" value="NZ_JAGPNL010000002.1"/>
</dbReference>